<name>A0A0E9UMD5_ANGAN</name>
<sequence length="25" mass="2849">MLLLIFMQAGCSPQDVSQSTYYTDH</sequence>
<reference evidence="1" key="1">
    <citation type="submission" date="2014-11" db="EMBL/GenBank/DDBJ databases">
        <authorList>
            <person name="Amaro Gonzalez C."/>
        </authorList>
    </citation>
    <scope>NUCLEOTIDE SEQUENCE</scope>
</reference>
<organism evidence="1">
    <name type="scientific">Anguilla anguilla</name>
    <name type="common">European freshwater eel</name>
    <name type="synonym">Muraena anguilla</name>
    <dbReference type="NCBI Taxonomy" id="7936"/>
    <lineage>
        <taxon>Eukaryota</taxon>
        <taxon>Metazoa</taxon>
        <taxon>Chordata</taxon>
        <taxon>Craniata</taxon>
        <taxon>Vertebrata</taxon>
        <taxon>Euteleostomi</taxon>
        <taxon>Actinopterygii</taxon>
        <taxon>Neopterygii</taxon>
        <taxon>Teleostei</taxon>
        <taxon>Anguilliformes</taxon>
        <taxon>Anguillidae</taxon>
        <taxon>Anguilla</taxon>
    </lineage>
</organism>
<reference evidence="1" key="2">
    <citation type="journal article" date="2015" name="Fish Shellfish Immunol.">
        <title>Early steps in the European eel (Anguilla anguilla)-Vibrio vulnificus interaction in the gills: Role of the RtxA13 toxin.</title>
        <authorList>
            <person name="Callol A."/>
            <person name="Pajuelo D."/>
            <person name="Ebbesson L."/>
            <person name="Teles M."/>
            <person name="MacKenzie S."/>
            <person name="Amaro C."/>
        </authorList>
    </citation>
    <scope>NUCLEOTIDE SEQUENCE</scope>
</reference>
<protein>
    <submittedName>
        <fullName evidence="1">Uncharacterized protein</fullName>
    </submittedName>
</protein>
<dbReference type="EMBL" id="GBXM01042187">
    <property type="protein sequence ID" value="JAH66390.1"/>
    <property type="molecule type" value="Transcribed_RNA"/>
</dbReference>
<accession>A0A0E9UMD5</accession>
<dbReference type="AlphaFoldDB" id="A0A0E9UMD5"/>
<proteinExistence type="predicted"/>
<evidence type="ECO:0000313" key="1">
    <source>
        <dbReference type="EMBL" id="JAH66390.1"/>
    </source>
</evidence>